<keyword evidence="3" id="KW-1185">Reference proteome</keyword>
<comment type="caution">
    <text evidence="2">The sequence shown here is derived from an EMBL/GenBank/DDBJ whole genome shotgun (WGS) entry which is preliminary data.</text>
</comment>
<organism evidence="2 3">
    <name type="scientific">Rhodopirellula bahusiensis</name>
    <dbReference type="NCBI Taxonomy" id="2014065"/>
    <lineage>
        <taxon>Bacteria</taxon>
        <taxon>Pseudomonadati</taxon>
        <taxon>Planctomycetota</taxon>
        <taxon>Planctomycetia</taxon>
        <taxon>Pirellulales</taxon>
        <taxon>Pirellulaceae</taxon>
        <taxon>Rhodopirellula</taxon>
    </lineage>
</organism>
<dbReference type="Proteomes" id="UP000225740">
    <property type="component" value="Unassembled WGS sequence"/>
</dbReference>
<sequence length="109" mass="12210">MAGRVSKPLPGIANVLGGYISTPSVAPAQEPPEKPKQESAGRAKKSRRQRARLGRPPGVNSTNRAPKEKATLRIDTELMAEYRDWSWDARCQLGELVERALVDYRKRNR</sequence>
<accession>A0A2G1W8G8</accession>
<reference evidence="2 3" key="1">
    <citation type="submission" date="2017-06" db="EMBL/GenBank/DDBJ databases">
        <title>Description of Rhodopirellula bahusiensis sp. nov.</title>
        <authorList>
            <person name="Kizina J."/>
            <person name="Harder J."/>
        </authorList>
    </citation>
    <scope>NUCLEOTIDE SEQUENCE [LARGE SCALE GENOMIC DNA]</scope>
    <source>
        <strain evidence="2 3">SWK21</strain>
    </source>
</reference>
<proteinExistence type="predicted"/>
<dbReference type="AlphaFoldDB" id="A0A2G1W8G8"/>
<evidence type="ECO:0000256" key="1">
    <source>
        <dbReference type="SAM" id="MobiDB-lite"/>
    </source>
</evidence>
<dbReference type="RefSeq" id="WP_099260880.1">
    <property type="nucleotide sequence ID" value="NZ_NIZW01000008.1"/>
</dbReference>
<gene>
    <name evidence="2" type="ORF">CEE69_11930</name>
</gene>
<evidence type="ECO:0000313" key="2">
    <source>
        <dbReference type="EMBL" id="PHQ35120.1"/>
    </source>
</evidence>
<feature type="compositionally biased region" description="Basic residues" evidence="1">
    <location>
        <begin position="42"/>
        <end position="53"/>
    </location>
</feature>
<name>A0A2G1W8G8_9BACT</name>
<feature type="region of interest" description="Disordered" evidence="1">
    <location>
        <begin position="1"/>
        <end position="72"/>
    </location>
</feature>
<dbReference type="EMBL" id="NIZW01000008">
    <property type="protein sequence ID" value="PHQ35120.1"/>
    <property type="molecule type" value="Genomic_DNA"/>
</dbReference>
<protein>
    <submittedName>
        <fullName evidence="2">Uncharacterized protein</fullName>
    </submittedName>
</protein>
<feature type="compositionally biased region" description="Basic and acidic residues" evidence="1">
    <location>
        <begin position="31"/>
        <end position="41"/>
    </location>
</feature>
<dbReference type="GeneID" id="90608847"/>
<evidence type="ECO:0000313" key="3">
    <source>
        <dbReference type="Proteomes" id="UP000225740"/>
    </source>
</evidence>